<protein>
    <recommendedName>
        <fullName evidence="3">YvrJ family protein</fullName>
    </recommendedName>
</protein>
<dbReference type="EMBL" id="AWQQ01000088">
    <property type="protein sequence ID" value="PHJ37533.1"/>
    <property type="molecule type" value="Genomic_DNA"/>
</dbReference>
<dbReference type="RefSeq" id="WP_099083562.1">
    <property type="nucleotide sequence ID" value="NZ_AWQQ01000088.1"/>
</dbReference>
<gene>
    <name evidence="1" type="ORF">P378_14700</name>
</gene>
<accession>A0A2C6MDW4</accession>
<evidence type="ECO:0008006" key="3">
    <source>
        <dbReference type="Google" id="ProtNLM"/>
    </source>
</evidence>
<evidence type="ECO:0000313" key="2">
    <source>
        <dbReference type="Proteomes" id="UP000222564"/>
    </source>
</evidence>
<dbReference type="Proteomes" id="UP000222564">
    <property type="component" value="Unassembled WGS sequence"/>
</dbReference>
<dbReference type="OrthoDB" id="2662123at2"/>
<dbReference type="InterPro" id="IPR024419">
    <property type="entry name" value="YvrJ"/>
</dbReference>
<name>A0A2C6MDW4_9FIRM</name>
<proteinExistence type="predicted"/>
<organism evidence="1 2">
    <name type="scientific">Desulforamulus profundi</name>
    <dbReference type="NCBI Taxonomy" id="1383067"/>
    <lineage>
        <taxon>Bacteria</taxon>
        <taxon>Bacillati</taxon>
        <taxon>Bacillota</taxon>
        <taxon>Clostridia</taxon>
        <taxon>Eubacteriales</taxon>
        <taxon>Peptococcaceae</taxon>
        <taxon>Desulforamulus</taxon>
    </lineage>
</organism>
<reference evidence="1 2" key="1">
    <citation type="submission" date="2013-09" db="EMBL/GenBank/DDBJ databases">
        <title>Biodegradation of hydrocarbons in the deep terrestrial subsurface : characterization of a microbial consortium composed of two Desulfotomaculum species originating from a deep geological formation.</title>
        <authorList>
            <person name="Aullo T."/>
            <person name="Berlendis S."/>
            <person name="Lascourreges J.-F."/>
            <person name="Dessort D."/>
            <person name="Saint-Laurent S."/>
            <person name="Schraauwers B."/>
            <person name="Mas J."/>
            <person name="Magot M."/>
            <person name="Ranchou-Peyruse A."/>
        </authorList>
    </citation>
    <scope>NUCLEOTIDE SEQUENCE [LARGE SCALE GENOMIC DNA]</scope>
    <source>
        <strain evidence="1 2">Bs107</strain>
    </source>
</reference>
<dbReference type="AlphaFoldDB" id="A0A2C6MDW4"/>
<keyword evidence="2" id="KW-1185">Reference proteome</keyword>
<comment type="caution">
    <text evidence="1">The sequence shown here is derived from an EMBL/GenBank/DDBJ whole genome shotgun (WGS) entry which is preliminary data.</text>
</comment>
<sequence length="60" mass="7053">MEEFFKMVSNYGFPIVVSGHLLIRLEPIIKDLQRSIDMQTLVIAKYMDVDVDKLRQIKKV</sequence>
<evidence type="ECO:0000313" key="1">
    <source>
        <dbReference type="EMBL" id="PHJ37533.1"/>
    </source>
</evidence>
<dbReference type="Pfam" id="PF12841">
    <property type="entry name" value="YvrJ"/>
    <property type="match status" value="1"/>
</dbReference>